<dbReference type="Gene3D" id="1.10.1040.10">
    <property type="entry name" value="N-(1-d-carboxylethyl)-l-norvaline Dehydrogenase, domain 2"/>
    <property type="match status" value="1"/>
</dbReference>
<dbReference type="GeneID" id="34446993"/>
<feature type="domain" description="3-hydroxyacyl-CoA dehydrogenase C-terminal" evidence="3">
    <location>
        <begin position="188"/>
        <end position="250"/>
    </location>
</feature>
<dbReference type="SUPFAM" id="SSF51735">
    <property type="entry name" value="NAD(P)-binding Rossmann-fold domains"/>
    <property type="match status" value="1"/>
</dbReference>
<dbReference type="Pfam" id="PF02737">
    <property type="entry name" value="3HCDH_N"/>
    <property type="match status" value="1"/>
</dbReference>
<protein>
    <recommendedName>
        <fullName evidence="7">3-hydroxyacyl-CoA dehyrogenase</fullName>
    </recommendedName>
</protein>
<dbReference type="GO" id="GO:0006631">
    <property type="term" value="P:fatty acid metabolic process"/>
    <property type="evidence" value="ECO:0007669"/>
    <property type="project" value="InterPro"/>
</dbReference>
<dbReference type="RefSeq" id="XP_022393102.1">
    <property type="nucleotide sequence ID" value="XM_022530733.1"/>
</dbReference>
<evidence type="ECO:0000313" key="6">
    <source>
        <dbReference type="Proteomes" id="UP000179179"/>
    </source>
</evidence>
<sequence length="316" mass="34789">MAGPSIKTVGVIGTGVIGASWTLFFLSRGLKVIVTDPAVGARERLAAYLSQEWPTMERAGLHKGASLANYQFVNNIFDHLRQIELVQETGPERVDFKRQLFAELDAKAPRDALLLSSSSGIPSSQFVTDCKYNPGRIMIGHPFNPPHMVPLVEVVPHPGAETPYITKAVDFYRSLGKKPIVIKKETPGFIANRLQMALYNEAYSLVTRDIVSAADLDTCITAGPGLRWSTTGPFVTNILAGGGNFKHLLEHIGTAAKVWTEDMQKHAFDLNPKTINLLDGNVQETIGNLDMESLQRDRDQVLLELMKLKSKTSSFE</sequence>
<evidence type="ECO:0000256" key="1">
    <source>
        <dbReference type="ARBA" id="ARBA00009463"/>
    </source>
</evidence>
<keyword evidence="2" id="KW-0560">Oxidoreductase</keyword>
<evidence type="ECO:0000313" key="5">
    <source>
        <dbReference type="EMBL" id="OGM49385.1"/>
    </source>
</evidence>
<dbReference type="SUPFAM" id="SSF48179">
    <property type="entry name" value="6-phosphogluconate dehydrogenase C-terminal domain-like"/>
    <property type="match status" value="1"/>
</dbReference>
<name>A0A1F8ADE8_9EURO</name>
<dbReference type="Proteomes" id="UP000179179">
    <property type="component" value="Unassembled WGS sequence"/>
</dbReference>
<evidence type="ECO:0008006" key="7">
    <source>
        <dbReference type="Google" id="ProtNLM"/>
    </source>
</evidence>
<organism evidence="5 6">
    <name type="scientific">Aspergillus bombycis</name>
    <dbReference type="NCBI Taxonomy" id="109264"/>
    <lineage>
        <taxon>Eukaryota</taxon>
        <taxon>Fungi</taxon>
        <taxon>Dikarya</taxon>
        <taxon>Ascomycota</taxon>
        <taxon>Pezizomycotina</taxon>
        <taxon>Eurotiomycetes</taxon>
        <taxon>Eurotiomycetidae</taxon>
        <taxon>Eurotiales</taxon>
        <taxon>Aspergillaceae</taxon>
        <taxon>Aspergillus</taxon>
    </lineage>
</organism>
<dbReference type="InterPro" id="IPR006108">
    <property type="entry name" value="3HC_DH_C"/>
</dbReference>
<dbReference type="AlphaFoldDB" id="A0A1F8ADE8"/>
<dbReference type="Pfam" id="PF00725">
    <property type="entry name" value="3HCDH"/>
    <property type="match status" value="1"/>
</dbReference>
<evidence type="ECO:0000259" key="4">
    <source>
        <dbReference type="Pfam" id="PF02737"/>
    </source>
</evidence>
<dbReference type="Gene3D" id="3.40.50.720">
    <property type="entry name" value="NAD(P)-binding Rossmann-like Domain"/>
    <property type="match status" value="1"/>
</dbReference>
<keyword evidence="6" id="KW-1185">Reference proteome</keyword>
<proteinExistence type="inferred from homology"/>
<dbReference type="InterPro" id="IPR036291">
    <property type="entry name" value="NAD(P)-bd_dom_sf"/>
</dbReference>
<evidence type="ECO:0000256" key="2">
    <source>
        <dbReference type="ARBA" id="ARBA00023002"/>
    </source>
</evidence>
<comment type="caution">
    <text evidence="5">The sequence shown here is derived from an EMBL/GenBank/DDBJ whole genome shotgun (WGS) entry which is preliminary data.</text>
</comment>
<dbReference type="EMBL" id="LYCR01000009">
    <property type="protein sequence ID" value="OGM49385.1"/>
    <property type="molecule type" value="Genomic_DNA"/>
</dbReference>
<dbReference type="PANTHER" id="PTHR48075:SF1">
    <property type="entry name" value="LAMBDA-CRYSTALLIN HOMOLOG"/>
    <property type="match status" value="1"/>
</dbReference>
<dbReference type="InterPro" id="IPR013328">
    <property type="entry name" value="6PGD_dom2"/>
</dbReference>
<dbReference type="STRING" id="109264.A0A1F8ADE8"/>
<dbReference type="PANTHER" id="PTHR48075">
    <property type="entry name" value="3-HYDROXYACYL-COA DEHYDROGENASE FAMILY PROTEIN"/>
    <property type="match status" value="1"/>
</dbReference>
<dbReference type="GO" id="GO:0050104">
    <property type="term" value="F:L-gulonate 3-dehydrogenase activity"/>
    <property type="evidence" value="ECO:0007669"/>
    <property type="project" value="TreeGrafter"/>
</dbReference>
<dbReference type="GO" id="GO:0070403">
    <property type="term" value="F:NAD+ binding"/>
    <property type="evidence" value="ECO:0007669"/>
    <property type="project" value="InterPro"/>
</dbReference>
<accession>A0A1F8ADE8</accession>
<feature type="domain" description="3-hydroxyacyl-CoA dehydrogenase NAD binding" evidence="4">
    <location>
        <begin position="8"/>
        <end position="184"/>
    </location>
</feature>
<gene>
    <name evidence="5" type="ORF">ABOM_003603</name>
</gene>
<comment type="similarity">
    <text evidence="1">Belongs to the 3-hydroxyacyl-CoA dehydrogenase family.</text>
</comment>
<reference evidence="5 6" key="1">
    <citation type="journal article" date="2016" name="Genome Biol. Evol.">
        <title>Draft genome sequence of an aflatoxigenic Aspergillus species, A. bombycis.</title>
        <authorList>
            <person name="Moore G.G."/>
            <person name="Mack B.M."/>
            <person name="Beltz S.B."/>
            <person name="Gilbert M.K."/>
        </authorList>
    </citation>
    <scope>NUCLEOTIDE SEQUENCE [LARGE SCALE GENOMIC DNA]</scope>
    <source>
        <strain evidence="6">NRRL 26010</strain>
    </source>
</reference>
<dbReference type="OrthoDB" id="2021159at2759"/>
<dbReference type="InterPro" id="IPR006176">
    <property type="entry name" value="3-OHacyl-CoA_DH_NAD-bd"/>
</dbReference>
<dbReference type="InterPro" id="IPR008927">
    <property type="entry name" value="6-PGluconate_DH-like_C_sf"/>
</dbReference>
<evidence type="ECO:0000259" key="3">
    <source>
        <dbReference type="Pfam" id="PF00725"/>
    </source>
</evidence>